<dbReference type="PANTHER" id="PTHR23416:SF23">
    <property type="entry name" value="ACETYLTRANSFERASE C18B11.09C-RELATED"/>
    <property type="match status" value="1"/>
</dbReference>
<proteinExistence type="inferred from homology"/>
<protein>
    <submittedName>
        <fullName evidence="3">Acetyltransferase</fullName>
    </submittedName>
</protein>
<dbReference type="AlphaFoldDB" id="A0A098EEF2"/>
<dbReference type="PANTHER" id="PTHR23416">
    <property type="entry name" value="SIALIC ACID SYNTHASE-RELATED"/>
    <property type="match status" value="1"/>
</dbReference>
<dbReference type="SUPFAM" id="SSF51161">
    <property type="entry name" value="Trimeric LpxA-like enzymes"/>
    <property type="match status" value="1"/>
</dbReference>
<dbReference type="InterPro" id="IPR011004">
    <property type="entry name" value="Trimer_LpxA-like_sf"/>
</dbReference>
<reference evidence="3" key="1">
    <citation type="submission" date="2014-09" db="EMBL/GenBank/DDBJ databases">
        <authorList>
            <person name="Probst J Alexander"/>
        </authorList>
    </citation>
    <scope>NUCLEOTIDE SEQUENCE</scope>
</reference>
<gene>
    <name evidence="3" type="ORF">MSIBF_A650002</name>
</gene>
<keyword evidence="2 3" id="KW-0808">Transferase</keyword>
<dbReference type="CDD" id="cd04647">
    <property type="entry name" value="LbH_MAT_like"/>
    <property type="match status" value="1"/>
</dbReference>
<dbReference type="InterPro" id="IPR051159">
    <property type="entry name" value="Hexapeptide_acetyltransf"/>
</dbReference>
<evidence type="ECO:0000256" key="2">
    <source>
        <dbReference type="ARBA" id="ARBA00022679"/>
    </source>
</evidence>
<accession>A0A098EEF2</accession>
<dbReference type="Gene3D" id="2.160.10.10">
    <property type="entry name" value="Hexapeptide repeat proteins"/>
    <property type="match status" value="1"/>
</dbReference>
<organism evidence="3">
    <name type="scientific">groundwater metagenome</name>
    <dbReference type="NCBI Taxonomy" id="717931"/>
    <lineage>
        <taxon>unclassified sequences</taxon>
        <taxon>metagenomes</taxon>
        <taxon>ecological metagenomes</taxon>
    </lineage>
</organism>
<dbReference type="Pfam" id="PF00132">
    <property type="entry name" value="Hexapep"/>
    <property type="match status" value="1"/>
</dbReference>
<name>A0A098EEF2_9ZZZZ</name>
<evidence type="ECO:0000256" key="1">
    <source>
        <dbReference type="ARBA" id="ARBA00007274"/>
    </source>
</evidence>
<dbReference type="EMBL" id="CCXY01000430">
    <property type="protein sequence ID" value="CEG13896.1"/>
    <property type="molecule type" value="Genomic_DNA"/>
</dbReference>
<dbReference type="InterPro" id="IPR001451">
    <property type="entry name" value="Hexapep"/>
</dbReference>
<dbReference type="GO" id="GO:0008374">
    <property type="term" value="F:O-acyltransferase activity"/>
    <property type="evidence" value="ECO:0007669"/>
    <property type="project" value="TreeGrafter"/>
</dbReference>
<sequence>MISKISQRDKVAFEEAVIHSNSNNQIIYAIKFLKNWFLERIASSFPIPSWRTKLHKMRGIKIGKEVYIGYDVIFDRVHPDFITIEDHVEIGDRCIISAHSRGTLLLRDFYPRTTAPVIIKKGAWIAPGCIILQGITIGECAVIGTGAVVTKNIPSWSVAVGMPAKVIKKLKE</sequence>
<comment type="similarity">
    <text evidence="1">Belongs to the transferase hexapeptide repeat family.</text>
</comment>
<evidence type="ECO:0000313" key="3">
    <source>
        <dbReference type="EMBL" id="CEG13896.1"/>
    </source>
</evidence>